<dbReference type="OrthoDB" id="1751331at2759"/>
<feature type="domain" description="Replication factor A C-terminal" evidence="14">
    <location>
        <begin position="509"/>
        <end position="653"/>
    </location>
</feature>
<dbReference type="PANTHER" id="PTHR47165:SF4">
    <property type="entry name" value="OS03G0429900 PROTEIN"/>
    <property type="match status" value="1"/>
</dbReference>
<keyword evidence="4 11" id="KW-0479">Metal-binding</keyword>
<dbReference type="Proteomes" id="UP000230233">
    <property type="component" value="Chromosome II"/>
</dbReference>
<dbReference type="GO" id="GO:0008270">
    <property type="term" value="F:zinc ion binding"/>
    <property type="evidence" value="ECO:0007669"/>
    <property type="project" value="UniProtKB-KW"/>
</dbReference>
<feature type="domain" description="OB" evidence="13">
    <location>
        <begin position="248"/>
        <end position="328"/>
    </location>
</feature>
<protein>
    <recommendedName>
        <fullName evidence="11">Replication protein A subunit</fullName>
    </recommendedName>
</protein>
<dbReference type="NCBIfam" id="TIGR00617">
    <property type="entry name" value="rpa1"/>
    <property type="match status" value="1"/>
</dbReference>
<dbReference type="Pfam" id="PF08646">
    <property type="entry name" value="Rep_fac-A_C"/>
    <property type="match status" value="1"/>
</dbReference>
<evidence type="ECO:0000259" key="14">
    <source>
        <dbReference type="Pfam" id="PF08646"/>
    </source>
</evidence>
<evidence type="ECO:0000256" key="4">
    <source>
        <dbReference type="ARBA" id="ARBA00022723"/>
    </source>
</evidence>
<evidence type="ECO:0000259" key="13">
    <source>
        <dbReference type="Pfam" id="PF01336"/>
    </source>
</evidence>
<keyword evidence="8 11" id="KW-0539">Nucleus</keyword>
<keyword evidence="7 11" id="KW-0238">DNA-binding</keyword>
<dbReference type="GO" id="GO:0006310">
    <property type="term" value="P:DNA recombination"/>
    <property type="evidence" value="ECO:0007669"/>
    <property type="project" value="InterPro"/>
</dbReference>
<evidence type="ECO:0000256" key="8">
    <source>
        <dbReference type="ARBA" id="ARBA00023242"/>
    </source>
</evidence>
<dbReference type="InterPro" id="IPR013955">
    <property type="entry name" value="Rep_factor-A_C"/>
</dbReference>
<dbReference type="SUPFAM" id="SSF50249">
    <property type="entry name" value="Nucleic acid-binding proteins"/>
    <property type="match status" value="3"/>
</dbReference>
<dbReference type="InterPro" id="IPR047192">
    <property type="entry name" value="Euk_RPA1_DBD_C"/>
</dbReference>
<sequence length="669" mass="74832">MKYILFARKLTMTSIKISSDVFNKYHTNGKLRLSTGYVQEALEKQGYPGHDGIVQILKGKEDIGEQMGHGFTYRIRICDGIFQYNTLVSADLDDQIKREAEHLVEGAIIAITNLSTFSQGAGIKTSFLITGYTLLSRYHQQLSAPEVKPRSHSGNPAEHHGYRPNIVVEDVWPEAESITAEFQENMSNPPAAKMPKRESGGEASHNRVPAPEPNRSRAPPPPARRGPSNTERGVIPIAMVTPYVNNFRIHGMVSRKEDIRNIPAKNMKIFNFEITDSNGDTIRCTAFNETAESFHSTITENLSYYLSGGSVRQANKKFNNTGHDYEITLRNDSVIEAGGELLAAPKLNLKRVSLAEIAGHCGEMIDVLVIVEKMDAEATEFTSKAGKTLTKRELELIDESQALVRLTLWGDEAIKANVDDYHGKVVAFKGVIPREFNGGYSLGTGSGTRIIPVPEISGVSELYDWYTTEKPHSELKLISQTSGGMSEAPRTIAGLQEMQFGKDSDKGDYASVKAMITRINPNNALYKGCASEGCQKKVIESDGEYRCEKCNKSMNKFKWLYMMQFELSDETGQVYVTAFGDSAAKVVGKTAQEVGDLKDENLNEYNATFERLQFVPKMWRLRCKMETYNEEVRQKMTVFSVEEVNQDKYIENLKELIEQMKGIEDEGSY</sequence>
<evidence type="ECO:0000256" key="9">
    <source>
        <dbReference type="ARBA" id="ARBA00058595"/>
    </source>
</evidence>
<dbReference type="GO" id="GO:0006260">
    <property type="term" value="P:DNA replication"/>
    <property type="evidence" value="ECO:0007669"/>
    <property type="project" value="UniProtKB-KW"/>
</dbReference>
<evidence type="ECO:0000256" key="11">
    <source>
        <dbReference type="RuleBase" id="RU364130"/>
    </source>
</evidence>
<evidence type="ECO:0000256" key="2">
    <source>
        <dbReference type="ARBA" id="ARBA00005690"/>
    </source>
</evidence>
<dbReference type="InterPro" id="IPR004365">
    <property type="entry name" value="NA-bd_OB_tRNA"/>
</dbReference>
<feature type="region of interest" description="Disordered" evidence="12">
    <location>
        <begin position="145"/>
        <end position="165"/>
    </location>
</feature>
<evidence type="ECO:0000256" key="1">
    <source>
        <dbReference type="ARBA" id="ARBA00004123"/>
    </source>
</evidence>
<comment type="caution">
    <text evidence="16">The sequence shown here is derived from an EMBL/GenBank/DDBJ whole genome shotgun (WGS) entry which is preliminary data.</text>
</comment>
<dbReference type="FunFam" id="2.40.50.140:FF:000090">
    <property type="entry name" value="Replication protein A subunit"/>
    <property type="match status" value="1"/>
</dbReference>
<comment type="function">
    <text evidence="9 11">As part of the heterotrimeric replication protein A complex (RPA/RP-A), binds and stabilizes single-stranded DNA intermediates, that form during DNA replication or upon DNA stress. It prevents their reannealing and in parallel, recruits and activates different proteins and complexes involved in DNA metabolism. Thereby, it plays an essential role both in DNA replication and the cellular response to DNA damage.</text>
</comment>
<evidence type="ECO:0000256" key="10">
    <source>
        <dbReference type="ARBA" id="ARBA00062035"/>
    </source>
</evidence>
<proteinExistence type="inferred from homology"/>
<dbReference type="GO" id="GO:0006281">
    <property type="term" value="P:DNA repair"/>
    <property type="evidence" value="ECO:0007669"/>
    <property type="project" value="InterPro"/>
</dbReference>
<dbReference type="InterPro" id="IPR004591">
    <property type="entry name" value="Rfa1"/>
</dbReference>
<evidence type="ECO:0000256" key="6">
    <source>
        <dbReference type="ARBA" id="ARBA00022833"/>
    </source>
</evidence>
<keyword evidence="3 11" id="KW-0235">DNA replication</keyword>
<evidence type="ECO:0000259" key="15">
    <source>
        <dbReference type="Pfam" id="PF16900"/>
    </source>
</evidence>
<feature type="domain" description="Replication protein A OB" evidence="15">
    <location>
        <begin position="362"/>
        <end position="450"/>
    </location>
</feature>
<dbReference type="Gene3D" id="2.40.50.140">
    <property type="entry name" value="Nucleic acid-binding proteins"/>
    <property type="match status" value="3"/>
</dbReference>
<dbReference type="AlphaFoldDB" id="A0A2G5V1F7"/>
<dbReference type="InterPro" id="IPR012340">
    <property type="entry name" value="NA-bd_OB-fold"/>
</dbReference>
<feature type="region of interest" description="Disordered" evidence="12">
    <location>
        <begin position="181"/>
        <end position="233"/>
    </location>
</feature>
<evidence type="ECO:0000256" key="5">
    <source>
        <dbReference type="ARBA" id="ARBA00022771"/>
    </source>
</evidence>
<dbReference type="PANTHER" id="PTHR47165">
    <property type="entry name" value="OS03G0429900 PROTEIN"/>
    <property type="match status" value="1"/>
</dbReference>
<dbReference type="EMBL" id="PDUG01000002">
    <property type="protein sequence ID" value="PIC45326.1"/>
    <property type="molecule type" value="Genomic_DNA"/>
</dbReference>
<evidence type="ECO:0000256" key="12">
    <source>
        <dbReference type="SAM" id="MobiDB-lite"/>
    </source>
</evidence>
<name>A0A2G5V1F7_9PELO</name>
<comment type="subcellular location">
    <subcellularLocation>
        <location evidence="1 11">Nucleus</location>
    </subcellularLocation>
</comment>
<dbReference type="InterPro" id="IPR031657">
    <property type="entry name" value="REPA_OB_2"/>
</dbReference>
<dbReference type="GO" id="GO:0003677">
    <property type="term" value="F:DNA binding"/>
    <property type="evidence" value="ECO:0007669"/>
    <property type="project" value="UniProtKB-KW"/>
</dbReference>
<dbReference type="CDD" id="cd04474">
    <property type="entry name" value="RPA1_DBD_A"/>
    <property type="match status" value="1"/>
</dbReference>
<dbReference type="Pfam" id="PF01336">
    <property type="entry name" value="tRNA_anti-codon"/>
    <property type="match status" value="1"/>
</dbReference>
<comment type="subunit">
    <text evidence="10 11">Component of the heterotrimeric canonical replication protein A complex (RPA).</text>
</comment>
<organism evidence="16 17">
    <name type="scientific">Caenorhabditis nigoni</name>
    <dbReference type="NCBI Taxonomy" id="1611254"/>
    <lineage>
        <taxon>Eukaryota</taxon>
        <taxon>Metazoa</taxon>
        <taxon>Ecdysozoa</taxon>
        <taxon>Nematoda</taxon>
        <taxon>Chromadorea</taxon>
        <taxon>Rhabditida</taxon>
        <taxon>Rhabditina</taxon>
        <taxon>Rhabditomorpha</taxon>
        <taxon>Rhabditoidea</taxon>
        <taxon>Rhabditidae</taxon>
        <taxon>Peloderinae</taxon>
        <taxon>Caenorhabditis</taxon>
    </lineage>
</organism>
<dbReference type="STRING" id="1611254.A0A2G5V1F7"/>
<keyword evidence="17" id="KW-1185">Reference proteome</keyword>
<accession>A0A2G5V1F7</accession>
<dbReference type="Pfam" id="PF16900">
    <property type="entry name" value="REPA_OB_2"/>
    <property type="match status" value="1"/>
</dbReference>
<gene>
    <name evidence="16" type="primary">Cni-rpa-1</name>
    <name evidence="16" type="synonym">Cnig_chr_II.g5383</name>
    <name evidence="16" type="ORF">B9Z55_005383</name>
</gene>
<comment type="similarity">
    <text evidence="2 11">Belongs to the replication factor A protein 1 family.</text>
</comment>
<dbReference type="CDD" id="cd04476">
    <property type="entry name" value="RPA1_DBD_C"/>
    <property type="match status" value="1"/>
</dbReference>
<keyword evidence="6 11" id="KW-0862">Zinc</keyword>
<dbReference type="CDD" id="cd04475">
    <property type="entry name" value="RPA1_DBD_B"/>
    <property type="match status" value="1"/>
</dbReference>
<keyword evidence="5 11" id="KW-0863">Zinc-finger</keyword>
<evidence type="ECO:0000256" key="7">
    <source>
        <dbReference type="ARBA" id="ARBA00023125"/>
    </source>
</evidence>
<evidence type="ECO:0000313" key="16">
    <source>
        <dbReference type="EMBL" id="PIC45326.1"/>
    </source>
</evidence>
<dbReference type="GO" id="GO:0005634">
    <property type="term" value="C:nucleus"/>
    <property type="evidence" value="ECO:0007669"/>
    <property type="project" value="UniProtKB-SubCell"/>
</dbReference>
<evidence type="ECO:0000256" key="3">
    <source>
        <dbReference type="ARBA" id="ARBA00022705"/>
    </source>
</evidence>
<reference evidence="17" key="1">
    <citation type="submission" date="2017-10" db="EMBL/GenBank/DDBJ databases">
        <title>Rapid genome shrinkage in a self-fertile nematode reveals novel sperm competition proteins.</title>
        <authorList>
            <person name="Yin D."/>
            <person name="Schwarz E.M."/>
            <person name="Thomas C.G."/>
            <person name="Felde R.L."/>
            <person name="Korf I.F."/>
            <person name="Cutter A.D."/>
            <person name="Schartner C.M."/>
            <person name="Ralston E.J."/>
            <person name="Meyer B.J."/>
            <person name="Haag E.S."/>
        </authorList>
    </citation>
    <scope>NUCLEOTIDE SEQUENCE [LARGE SCALE GENOMIC DNA]</scope>
    <source>
        <strain evidence="17">JU1422</strain>
    </source>
</reference>
<evidence type="ECO:0000313" key="17">
    <source>
        <dbReference type="Proteomes" id="UP000230233"/>
    </source>
</evidence>
<dbReference type="FunFam" id="2.40.50.140:FF:000041">
    <property type="entry name" value="Replication protein A subunit"/>
    <property type="match status" value="1"/>
</dbReference>